<dbReference type="Proteomes" id="UP000203589">
    <property type="component" value="Chromosome"/>
</dbReference>
<keyword evidence="3" id="KW-0238">DNA-binding</keyword>
<keyword evidence="2" id="KW-0805">Transcription regulation</keyword>
<dbReference type="PROSITE" id="PS00894">
    <property type="entry name" value="HTH_DEOR_1"/>
    <property type="match status" value="1"/>
</dbReference>
<evidence type="ECO:0000256" key="1">
    <source>
        <dbReference type="ARBA" id="ARBA00022491"/>
    </source>
</evidence>
<dbReference type="PANTHER" id="PTHR30363:SF4">
    <property type="entry name" value="GLYCEROL-3-PHOSPHATE REGULON REPRESSOR"/>
    <property type="match status" value="1"/>
</dbReference>
<dbReference type="KEGG" id="aht:ANTHELSMS3_01364"/>
<name>A0A222E1K3_9RHOB</name>
<organism evidence="6 7">
    <name type="scientific">Antarctobacter heliothermus</name>
    <dbReference type="NCBI Taxonomy" id="74033"/>
    <lineage>
        <taxon>Bacteria</taxon>
        <taxon>Pseudomonadati</taxon>
        <taxon>Pseudomonadota</taxon>
        <taxon>Alphaproteobacteria</taxon>
        <taxon>Rhodobacterales</taxon>
        <taxon>Roseobacteraceae</taxon>
        <taxon>Antarctobacter</taxon>
    </lineage>
</organism>
<dbReference type="InterPro" id="IPR001034">
    <property type="entry name" value="DeoR_HTH"/>
</dbReference>
<dbReference type="Gene3D" id="1.10.10.10">
    <property type="entry name" value="Winged helix-like DNA-binding domain superfamily/Winged helix DNA-binding domain"/>
    <property type="match status" value="1"/>
</dbReference>
<dbReference type="SMART" id="SM01134">
    <property type="entry name" value="DeoRC"/>
    <property type="match status" value="1"/>
</dbReference>
<dbReference type="InterPro" id="IPR014036">
    <property type="entry name" value="DeoR-like_C"/>
</dbReference>
<dbReference type="AlphaFoldDB" id="A0A222E1K3"/>
<dbReference type="Gene3D" id="3.40.50.1360">
    <property type="match status" value="1"/>
</dbReference>
<dbReference type="InterPro" id="IPR036388">
    <property type="entry name" value="WH-like_DNA-bd_sf"/>
</dbReference>
<dbReference type="PANTHER" id="PTHR30363">
    <property type="entry name" value="HTH-TYPE TRANSCRIPTIONAL REGULATOR SRLR-RELATED"/>
    <property type="match status" value="1"/>
</dbReference>
<sequence>MWAQERHQRILSMLAASRQVSANDLAEMLSVSRETVRRDLLDLEKTGQVNRVHGGAVLPEPRTEEPFRQRMTVQLRAKSEIARKAAGLIQPGQTILVDAGTTTAIFARELAKLSGVSVITNSLDVATTLQGAGKEVLLLGGRMLADVPATVGELTLSEIRRFSVDLCFSAPVAVHPVKGAFFYDLQEAEIAIAMASQSSRSIILADQSKLGETSRVRSWEPGEIGTLVTNKAATTEQIAAFRKAGVNVMI</sequence>
<dbReference type="GO" id="GO:0003677">
    <property type="term" value="F:DNA binding"/>
    <property type="evidence" value="ECO:0007669"/>
    <property type="project" value="UniProtKB-KW"/>
</dbReference>
<evidence type="ECO:0000259" key="5">
    <source>
        <dbReference type="PROSITE" id="PS51000"/>
    </source>
</evidence>
<keyword evidence="4" id="KW-0804">Transcription</keyword>
<dbReference type="InterPro" id="IPR050313">
    <property type="entry name" value="Carb_Metab_HTH_regulators"/>
</dbReference>
<gene>
    <name evidence="6" type="primary">glcR</name>
    <name evidence="6" type="ORF">ANTHELSMS3_01364</name>
</gene>
<dbReference type="SMART" id="SM00420">
    <property type="entry name" value="HTH_DEOR"/>
    <property type="match status" value="1"/>
</dbReference>
<dbReference type="Pfam" id="PF08220">
    <property type="entry name" value="HTH_DeoR"/>
    <property type="match status" value="1"/>
</dbReference>
<dbReference type="GO" id="GO:0003700">
    <property type="term" value="F:DNA-binding transcription factor activity"/>
    <property type="evidence" value="ECO:0007669"/>
    <property type="project" value="InterPro"/>
</dbReference>
<dbReference type="EMBL" id="CP022540">
    <property type="protein sequence ID" value="ASP20066.1"/>
    <property type="molecule type" value="Genomic_DNA"/>
</dbReference>
<evidence type="ECO:0000313" key="6">
    <source>
        <dbReference type="EMBL" id="ASP20066.1"/>
    </source>
</evidence>
<reference evidence="6 7" key="1">
    <citation type="submission" date="2017-07" db="EMBL/GenBank/DDBJ databases">
        <title>Genome Sequence of Antarctobacter heliothermus Strain SMS3 Isolated from a culture of the Diatom Skeletonema marinoi.</title>
        <authorList>
            <person name="Topel M."/>
            <person name="Pinder M.I.M."/>
            <person name="Johansson O.N."/>
            <person name="Kourtchenko O."/>
            <person name="Godhe A."/>
            <person name="Clarke A.K."/>
        </authorList>
    </citation>
    <scope>NUCLEOTIDE SEQUENCE [LARGE SCALE GENOMIC DNA]</scope>
    <source>
        <strain evidence="6 7">SMS3</strain>
    </source>
</reference>
<accession>A0A222E1K3</accession>
<dbReference type="OrthoDB" id="9816363at2"/>
<dbReference type="InterPro" id="IPR036390">
    <property type="entry name" value="WH_DNA-bd_sf"/>
</dbReference>
<dbReference type="PRINTS" id="PR00037">
    <property type="entry name" value="HTHLACR"/>
</dbReference>
<protein>
    <submittedName>
        <fullName evidence="6">HTH-type transcriptional repressor GlcR</fullName>
    </submittedName>
</protein>
<dbReference type="SUPFAM" id="SSF46785">
    <property type="entry name" value="Winged helix' DNA-binding domain"/>
    <property type="match status" value="1"/>
</dbReference>
<feature type="domain" description="HTH deoR-type" evidence="5">
    <location>
        <begin position="3"/>
        <end position="58"/>
    </location>
</feature>
<dbReference type="InterPro" id="IPR037171">
    <property type="entry name" value="NagB/RpiA_transferase-like"/>
</dbReference>
<evidence type="ECO:0000256" key="4">
    <source>
        <dbReference type="ARBA" id="ARBA00023163"/>
    </source>
</evidence>
<proteinExistence type="predicted"/>
<dbReference type="InterPro" id="IPR018356">
    <property type="entry name" value="Tscrpt_reg_HTH_DeoR_CS"/>
</dbReference>
<dbReference type="PROSITE" id="PS51000">
    <property type="entry name" value="HTH_DEOR_2"/>
    <property type="match status" value="1"/>
</dbReference>
<dbReference type="Pfam" id="PF00455">
    <property type="entry name" value="DeoRC"/>
    <property type="match status" value="1"/>
</dbReference>
<evidence type="ECO:0000256" key="2">
    <source>
        <dbReference type="ARBA" id="ARBA00023015"/>
    </source>
</evidence>
<dbReference type="SUPFAM" id="SSF100950">
    <property type="entry name" value="NagB/RpiA/CoA transferase-like"/>
    <property type="match status" value="1"/>
</dbReference>
<evidence type="ECO:0000313" key="7">
    <source>
        <dbReference type="Proteomes" id="UP000203589"/>
    </source>
</evidence>
<keyword evidence="1" id="KW-0678">Repressor</keyword>
<keyword evidence="7" id="KW-1185">Reference proteome</keyword>
<evidence type="ECO:0000256" key="3">
    <source>
        <dbReference type="ARBA" id="ARBA00023125"/>
    </source>
</evidence>